<organism evidence="2 3">
    <name type="scientific">Flavobacterium cupreum</name>
    <dbReference type="NCBI Taxonomy" id="2133766"/>
    <lineage>
        <taxon>Bacteria</taxon>
        <taxon>Pseudomonadati</taxon>
        <taxon>Bacteroidota</taxon>
        <taxon>Flavobacteriia</taxon>
        <taxon>Flavobacteriales</taxon>
        <taxon>Flavobacteriaceae</taxon>
        <taxon>Flavobacterium</taxon>
    </lineage>
</organism>
<dbReference type="RefSeq" id="WP_127337253.1">
    <property type="nucleotide sequence ID" value="NZ_QWDM01000002.1"/>
</dbReference>
<name>A0A434ACB6_9FLAO</name>
<protein>
    <submittedName>
        <fullName evidence="2">Zinc-ribbon domain-containing protein</fullName>
    </submittedName>
</protein>
<dbReference type="Proteomes" id="UP000288102">
    <property type="component" value="Unassembled WGS sequence"/>
</dbReference>
<feature type="transmembrane region" description="Helical" evidence="1">
    <location>
        <begin position="91"/>
        <end position="109"/>
    </location>
</feature>
<dbReference type="EMBL" id="QWDM01000002">
    <property type="protein sequence ID" value="RUT72010.1"/>
    <property type="molecule type" value="Genomic_DNA"/>
</dbReference>
<evidence type="ECO:0000256" key="1">
    <source>
        <dbReference type="SAM" id="Phobius"/>
    </source>
</evidence>
<gene>
    <name evidence="2" type="ORF">D0817_04800</name>
</gene>
<keyword evidence="1" id="KW-0472">Membrane</keyword>
<keyword evidence="1" id="KW-1133">Transmembrane helix</keyword>
<proteinExistence type="predicted"/>
<sequence>MVFYYGTKATNLRNGQIINVDCPNCNTNVSMIYSVFGKYGHLYLIPFFPIKKLTFAECNSCKKTFEQKELPAPIQQKLEGEKEKNKVKTPIWMFSGLFLIAAIIGLVSYSSHQTDLDTASFIKDPKAGDIYYLDSVEGYYTTLKINQVSKDSLTVFLNDMEIGSKTEMDKIDIDKNYTKKSNISKKDMLKLYNEKKIYEVKRN</sequence>
<dbReference type="AlphaFoldDB" id="A0A434ACB6"/>
<evidence type="ECO:0000313" key="3">
    <source>
        <dbReference type="Proteomes" id="UP000288102"/>
    </source>
</evidence>
<dbReference type="OrthoDB" id="766141at2"/>
<evidence type="ECO:0000313" key="2">
    <source>
        <dbReference type="EMBL" id="RUT72010.1"/>
    </source>
</evidence>
<keyword evidence="3" id="KW-1185">Reference proteome</keyword>
<accession>A0A434ACB6</accession>
<comment type="caution">
    <text evidence="2">The sequence shown here is derived from an EMBL/GenBank/DDBJ whole genome shotgun (WGS) entry which is preliminary data.</text>
</comment>
<keyword evidence="1" id="KW-0812">Transmembrane</keyword>
<reference evidence="3" key="1">
    <citation type="journal article" date="2019" name="Syst. Appl. Microbiol.">
        <title>Flavobacterium circumlabens sp. nov. and Flavobacterium cupreum sp. nov., two psychrotrophic species isolated from Antarctic environmental samples.</title>
        <authorList>
            <person name="Kralova S."/>
            <person name="Busse H.-J."/>
            <person name="Svec P."/>
            <person name="Maslanova I."/>
            <person name="Stankova E."/>
            <person name="Bartak M."/>
            <person name="Sedlacek I."/>
        </authorList>
    </citation>
    <scope>NUCLEOTIDE SEQUENCE [LARGE SCALE GENOMIC DNA]</scope>
    <source>
        <strain evidence="3">CCM 8825</strain>
    </source>
</reference>